<evidence type="ECO:0000313" key="7">
    <source>
        <dbReference type="Proteomes" id="UP000326062"/>
    </source>
</evidence>
<sequence length="212" mass="23700">MEFGKMPSPKSMLKDAEMMEQILKDMEITEYEVRVVNQMLEFAFQIVTTILDDAKISKRVTVDAHDVRLAIQCWIFLLDIEERNQILLQSVKPYSSPRLPLDRYCLTSNSSTGKCWLSFWHTKCSHSSHPIPQTMSVSTKVNSLPAEPPEKPSTKVGTPMSLTEPRFTVQIPASQSPAVKASVLATAAAHHIQVNPSIGYKNTIITTNITPS</sequence>
<dbReference type="Proteomes" id="UP000326062">
    <property type="component" value="Chromosome 1"/>
</dbReference>
<dbReference type="GO" id="GO:0033276">
    <property type="term" value="C:transcription factor TFTC complex"/>
    <property type="evidence" value="ECO:0007669"/>
    <property type="project" value="TreeGrafter"/>
</dbReference>
<organism evidence="6 7">
    <name type="scientific">Muntiacus reevesi</name>
    <name type="common">Reeves' muntjac</name>
    <name type="synonym">Cervus reevesi</name>
    <dbReference type="NCBI Taxonomy" id="9886"/>
    <lineage>
        <taxon>Eukaryota</taxon>
        <taxon>Metazoa</taxon>
        <taxon>Chordata</taxon>
        <taxon>Craniata</taxon>
        <taxon>Vertebrata</taxon>
        <taxon>Euteleostomi</taxon>
        <taxon>Mammalia</taxon>
        <taxon>Eutheria</taxon>
        <taxon>Laurasiatheria</taxon>
        <taxon>Artiodactyla</taxon>
        <taxon>Ruminantia</taxon>
        <taxon>Pecora</taxon>
        <taxon>Cervidae</taxon>
        <taxon>Muntiacinae</taxon>
        <taxon>Muntiacus</taxon>
    </lineage>
</organism>
<dbReference type="GO" id="GO:0000124">
    <property type="term" value="C:SAGA complex"/>
    <property type="evidence" value="ECO:0007669"/>
    <property type="project" value="TreeGrafter"/>
</dbReference>
<name>A0A5J5MYT1_MUNRE</name>
<gene>
    <name evidence="6" type="ORF">FD755_000437</name>
</gene>
<evidence type="ECO:0000313" key="6">
    <source>
        <dbReference type="EMBL" id="KAB0385481.1"/>
    </source>
</evidence>
<dbReference type="AlphaFoldDB" id="A0A5J5MYT1"/>
<reference evidence="6 7" key="1">
    <citation type="submission" date="2019-06" db="EMBL/GenBank/DDBJ databases">
        <title>Discovery of a novel chromosome fission-fusion reversal in muntjac.</title>
        <authorList>
            <person name="Mudd A.B."/>
            <person name="Bredeson J.V."/>
            <person name="Baum R."/>
            <person name="Hockemeyer D."/>
            <person name="Rokhsar D.S."/>
        </authorList>
    </citation>
    <scope>NUCLEOTIDE SEQUENCE [LARGE SCALE GENOMIC DNA]</scope>
    <source>
        <strain evidence="6">UCam_UCB_Mr</strain>
        <tissue evidence="6">Fibroblast cell line</tissue>
    </source>
</reference>
<dbReference type="InterPro" id="IPR003162">
    <property type="entry name" value="TFIID-31"/>
</dbReference>
<dbReference type="SUPFAM" id="SSF47113">
    <property type="entry name" value="Histone-fold"/>
    <property type="match status" value="1"/>
</dbReference>
<dbReference type="Pfam" id="PF02291">
    <property type="entry name" value="TFIID-31kDa"/>
    <property type="match status" value="1"/>
</dbReference>
<dbReference type="Gene3D" id="1.10.20.10">
    <property type="entry name" value="Histone, subunit A"/>
    <property type="match status" value="1"/>
</dbReference>
<dbReference type="GO" id="GO:0051123">
    <property type="term" value="P:RNA polymerase II preinitiation complex assembly"/>
    <property type="evidence" value="ECO:0007669"/>
    <property type="project" value="TreeGrafter"/>
</dbReference>
<dbReference type="GO" id="GO:0005669">
    <property type="term" value="C:transcription factor TFIID complex"/>
    <property type="evidence" value="ECO:0007669"/>
    <property type="project" value="TreeGrafter"/>
</dbReference>
<keyword evidence="5" id="KW-0539">Nucleus</keyword>
<evidence type="ECO:0000256" key="4">
    <source>
        <dbReference type="ARBA" id="ARBA00023163"/>
    </source>
</evidence>
<keyword evidence="7" id="KW-1185">Reference proteome</keyword>
<keyword evidence="4" id="KW-0804">Transcription</keyword>
<dbReference type="PANTHER" id="PTHR48068:SF3">
    <property type="entry name" value="TRANSCRIPTION INITIATION FACTOR TFIID SUBUNIT 9"/>
    <property type="match status" value="1"/>
</dbReference>
<keyword evidence="3" id="KW-0805">Transcription regulation</keyword>
<comment type="similarity">
    <text evidence="2">Belongs to the TAF9 family.</text>
</comment>
<dbReference type="PANTHER" id="PTHR48068">
    <property type="entry name" value="TAF9 RNA POLYMERASE II, TATA BOX-BINDING PROTEIN (TBP)-ASSOCIATED FACTOR"/>
    <property type="match status" value="1"/>
</dbReference>
<dbReference type="InterPro" id="IPR051431">
    <property type="entry name" value="TFIID_subunit_9"/>
</dbReference>
<proteinExistence type="inferred from homology"/>
<dbReference type="GO" id="GO:0046982">
    <property type="term" value="F:protein heterodimerization activity"/>
    <property type="evidence" value="ECO:0007669"/>
    <property type="project" value="InterPro"/>
</dbReference>
<comment type="subcellular location">
    <subcellularLocation>
        <location evidence="1">Nucleus</location>
    </subcellularLocation>
</comment>
<comment type="caution">
    <text evidence="6">The sequence shown here is derived from an EMBL/GenBank/DDBJ whole genome shotgun (WGS) entry which is preliminary data.</text>
</comment>
<evidence type="ECO:0000256" key="3">
    <source>
        <dbReference type="ARBA" id="ARBA00023015"/>
    </source>
</evidence>
<evidence type="ECO:0000256" key="5">
    <source>
        <dbReference type="ARBA" id="ARBA00023242"/>
    </source>
</evidence>
<protein>
    <submittedName>
        <fullName evidence="6">Uncharacterized protein</fullName>
    </submittedName>
</protein>
<dbReference type="EMBL" id="VCEB01000001">
    <property type="protein sequence ID" value="KAB0385481.1"/>
    <property type="molecule type" value="Genomic_DNA"/>
</dbReference>
<evidence type="ECO:0000256" key="1">
    <source>
        <dbReference type="ARBA" id="ARBA00004123"/>
    </source>
</evidence>
<accession>A0A5J5MYT1</accession>
<dbReference type="CDD" id="cd07979">
    <property type="entry name" value="HFD_TAF9"/>
    <property type="match status" value="1"/>
</dbReference>
<dbReference type="GO" id="GO:0016251">
    <property type="term" value="F:RNA polymerase II general transcription initiation factor activity"/>
    <property type="evidence" value="ECO:0007669"/>
    <property type="project" value="TreeGrafter"/>
</dbReference>
<dbReference type="InterPro" id="IPR009072">
    <property type="entry name" value="Histone-fold"/>
</dbReference>
<evidence type="ECO:0000256" key="2">
    <source>
        <dbReference type="ARBA" id="ARBA00007646"/>
    </source>
</evidence>
<dbReference type="GO" id="GO:0003713">
    <property type="term" value="F:transcription coactivator activity"/>
    <property type="evidence" value="ECO:0007669"/>
    <property type="project" value="TreeGrafter"/>
</dbReference>